<evidence type="ECO:0000256" key="2">
    <source>
        <dbReference type="ARBA" id="ARBA00008817"/>
    </source>
</evidence>
<sequence length="155" mass="16894">MNSQMPIKTLTRIITALGPILIRSLAEAYKQHIANQAAAQSRGRVASAAAGASNGASDLLTQKTKISIEEACQILNVKKENIEDIVMVARRFEHLHKMNDPSRSGSFYIQRKIENAKDRIQLELLEKAKREGKAPPAFTINGQSSSSSSSSSQST</sequence>
<evidence type="ECO:0000256" key="13">
    <source>
        <dbReference type="SAM" id="MobiDB-lite"/>
    </source>
</evidence>
<evidence type="ECO:0000256" key="12">
    <source>
        <dbReference type="ARBA" id="ARBA00031407"/>
    </source>
</evidence>
<dbReference type="PANTHER" id="PTHR12388:SF0">
    <property type="entry name" value="MITOCHONDRIAL IMPORT INNER MEMBRANE TRANSLOCASE SUBUNIT TIM16"/>
    <property type="match status" value="1"/>
</dbReference>
<dbReference type="Gene3D" id="1.10.287.110">
    <property type="entry name" value="DnaJ domain"/>
    <property type="match status" value="1"/>
</dbReference>
<keyword evidence="7" id="KW-0653">Protein transport</keyword>
<comment type="caution">
    <text evidence="14">The sequence shown here is derived from an EMBL/GenBank/DDBJ whole genome shotgun (WGS) entry which is preliminary data.</text>
</comment>
<dbReference type="InterPro" id="IPR005341">
    <property type="entry name" value="Tim16"/>
</dbReference>
<evidence type="ECO:0000256" key="7">
    <source>
        <dbReference type="ARBA" id="ARBA00022927"/>
    </source>
</evidence>
<evidence type="ECO:0000313" key="15">
    <source>
        <dbReference type="Proteomes" id="UP000789831"/>
    </source>
</evidence>
<dbReference type="AlphaFoldDB" id="A0A9N9EZ17"/>
<keyword evidence="5" id="KW-0813">Transport</keyword>
<proteinExistence type="inferred from homology"/>
<reference evidence="14" key="1">
    <citation type="submission" date="2021-06" db="EMBL/GenBank/DDBJ databases">
        <authorList>
            <person name="Kallberg Y."/>
            <person name="Tangrot J."/>
            <person name="Rosling A."/>
        </authorList>
    </citation>
    <scope>NUCLEOTIDE SEQUENCE</scope>
    <source>
        <strain evidence="14">MT106</strain>
    </source>
</reference>
<evidence type="ECO:0000256" key="3">
    <source>
        <dbReference type="ARBA" id="ARBA00013571"/>
    </source>
</evidence>
<evidence type="ECO:0000256" key="9">
    <source>
        <dbReference type="ARBA" id="ARBA00023128"/>
    </source>
</evidence>
<accession>A0A9N9EZ17</accession>
<evidence type="ECO:0000256" key="1">
    <source>
        <dbReference type="ARBA" id="ARBA00004637"/>
    </source>
</evidence>
<evidence type="ECO:0000256" key="8">
    <source>
        <dbReference type="ARBA" id="ARBA00023010"/>
    </source>
</evidence>
<dbReference type="GO" id="GO:0005744">
    <property type="term" value="C:TIM23 mitochondrial import inner membrane translocase complex"/>
    <property type="evidence" value="ECO:0007669"/>
    <property type="project" value="InterPro"/>
</dbReference>
<dbReference type="GO" id="GO:0030150">
    <property type="term" value="P:protein import into mitochondrial matrix"/>
    <property type="evidence" value="ECO:0007669"/>
    <property type="project" value="InterPro"/>
</dbReference>
<dbReference type="PANTHER" id="PTHR12388">
    <property type="entry name" value="MITOCHONDRIA ASSOCIATED GRANULOCYTE MACROPHAGE CSF SIGNALING MOLECULE"/>
    <property type="match status" value="1"/>
</dbReference>
<comment type="similarity">
    <text evidence="2">Belongs to the TIM16/PAM16 family.</text>
</comment>
<keyword evidence="15" id="KW-1185">Reference proteome</keyword>
<feature type="region of interest" description="Disordered" evidence="13">
    <location>
        <begin position="128"/>
        <end position="155"/>
    </location>
</feature>
<keyword evidence="9" id="KW-0496">Mitochondrion</keyword>
<dbReference type="EMBL" id="CAJVPL010000458">
    <property type="protein sequence ID" value="CAG8499488.1"/>
    <property type="molecule type" value="Genomic_DNA"/>
</dbReference>
<organism evidence="14 15">
    <name type="scientific">Ambispora gerdemannii</name>
    <dbReference type="NCBI Taxonomy" id="144530"/>
    <lineage>
        <taxon>Eukaryota</taxon>
        <taxon>Fungi</taxon>
        <taxon>Fungi incertae sedis</taxon>
        <taxon>Mucoromycota</taxon>
        <taxon>Glomeromycotina</taxon>
        <taxon>Glomeromycetes</taxon>
        <taxon>Archaeosporales</taxon>
        <taxon>Ambisporaceae</taxon>
        <taxon>Ambispora</taxon>
    </lineage>
</organism>
<dbReference type="InterPro" id="IPR036869">
    <property type="entry name" value="J_dom_sf"/>
</dbReference>
<evidence type="ECO:0000313" key="14">
    <source>
        <dbReference type="EMBL" id="CAG8499488.1"/>
    </source>
</evidence>
<comment type="subcellular location">
    <subcellularLocation>
        <location evidence="1">Mitochondrion inner membrane</location>
        <topology evidence="1">Peripheral membrane protein</topology>
    </subcellularLocation>
</comment>
<feature type="compositionally biased region" description="Low complexity" evidence="13">
    <location>
        <begin position="143"/>
        <end position="155"/>
    </location>
</feature>
<dbReference type="Proteomes" id="UP000789831">
    <property type="component" value="Unassembled WGS sequence"/>
</dbReference>
<dbReference type="OrthoDB" id="10262892at2759"/>
<dbReference type="Pfam" id="PF03656">
    <property type="entry name" value="Pam16"/>
    <property type="match status" value="1"/>
</dbReference>
<name>A0A9N9EZ17_9GLOM</name>
<keyword evidence="8" id="KW-0811">Translocation</keyword>
<gene>
    <name evidence="14" type="ORF">AGERDE_LOCUS4172</name>
</gene>
<protein>
    <recommendedName>
        <fullName evidence="4">Mitochondrial import inner membrane translocase subunit TIM16</fullName>
    </recommendedName>
    <alternativeName>
        <fullName evidence="3">Mitochondrial import inner membrane translocase subunit tim16</fullName>
    </alternativeName>
    <alternativeName>
        <fullName evidence="11 12">Presequence translocated-associated motor subunit PAM16</fullName>
    </alternativeName>
</protein>
<evidence type="ECO:0000256" key="10">
    <source>
        <dbReference type="ARBA" id="ARBA00023136"/>
    </source>
</evidence>
<evidence type="ECO:0000256" key="11">
    <source>
        <dbReference type="ARBA" id="ARBA00030422"/>
    </source>
</evidence>
<evidence type="ECO:0000256" key="5">
    <source>
        <dbReference type="ARBA" id="ARBA00022448"/>
    </source>
</evidence>
<keyword evidence="6" id="KW-0999">Mitochondrion inner membrane</keyword>
<evidence type="ECO:0000256" key="6">
    <source>
        <dbReference type="ARBA" id="ARBA00022792"/>
    </source>
</evidence>
<keyword evidence="10" id="KW-0472">Membrane</keyword>
<evidence type="ECO:0000256" key="4">
    <source>
        <dbReference type="ARBA" id="ARBA00020721"/>
    </source>
</evidence>